<feature type="domain" description="CCHC-type" evidence="3">
    <location>
        <begin position="160"/>
        <end position="173"/>
    </location>
</feature>
<accession>A0A1Q3AP88</accession>
<keyword evidence="5" id="KW-1185">Reference proteome</keyword>
<evidence type="ECO:0000259" key="3">
    <source>
        <dbReference type="PROSITE" id="PS50158"/>
    </source>
</evidence>
<proteinExistence type="predicted"/>
<dbReference type="SUPFAM" id="SSF57756">
    <property type="entry name" value="Retrovirus zinc finger-like domains"/>
    <property type="match status" value="1"/>
</dbReference>
<name>A0A1Q3AP88_CEPFO</name>
<dbReference type="Proteomes" id="UP000187406">
    <property type="component" value="Unassembled WGS sequence"/>
</dbReference>
<gene>
    <name evidence="4" type="ORF">CFOL_v3_00900</name>
</gene>
<keyword evidence="1" id="KW-0479">Metal-binding</keyword>
<dbReference type="PROSITE" id="PS50158">
    <property type="entry name" value="ZF_CCHC"/>
    <property type="match status" value="1"/>
</dbReference>
<dbReference type="GO" id="GO:0008270">
    <property type="term" value="F:zinc ion binding"/>
    <property type="evidence" value="ECO:0007669"/>
    <property type="project" value="UniProtKB-KW"/>
</dbReference>
<keyword evidence="1" id="KW-0863">Zinc-finger</keyword>
<dbReference type="Pfam" id="PF14223">
    <property type="entry name" value="Retrotran_gag_2"/>
    <property type="match status" value="1"/>
</dbReference>
<organism evidence="4 5">
    <name type="scientific">Cephalotus follicularis</name>
    <name type="common">Albany pitcher plant</name>
    <dbReference type="NCBI Taxonomy" id="3775"/>
    <lineage>
        <taxon>Eukaryota</taxon>
        <taxon>Viridiplantae</taxon>
        <taxon>Streptophyta</taxon>
        <taxon>Embryophyta</taxon>
        <taxon>Tracheophyta</taxon>
        <taxon>Spermatophyta</taxon>
        <taxon>Magnoliopsida</taxon>
        <taxon>eudicotyledons</taxon>
        <taxon>Gunneridae</taxon>
        <taxon>Pentapetalae</taxon>
        <taxon>rosids</taxon>
        <taxon>fabids</taxon>
        <taxon>Oxalidales</taxon>
        <taxon>Cephalotaceae</taxon>
        <taxon>Cephalotus</taxon>
    </lineage>
</organism>
<dbReference type="Gene3D" id="4.10.60.10">
    <property type="entry name" value="Zinc finger, CCHC-type"/>
    <property type="match status" value="1"/>
</dbReference>
<dbReference type="InParanoid" id="A0A1Q3AP88"/>
<evidence type="ECO:0000313" key="4">
    <source>
        <dbReference type="EMBL" id="GAV57363.1"/>
    </source>
</evidence>
<evidence type="ECO:0000256" key="2">
    <source>
        <dbReference type="SAM" id="MobiDB-lite"/>
    </source>
</evidence>
<dbReference type="InterPro" id="IPR001878">
    <property type="entry name" value="Znf_CCHC"/>
</dbReference>
<evidence type="ECO:0000313" key="5">
    <source>
        <dbReference type="Proteomes" id="UP000187406"/>
    </source>
</evidence>
<reference evidence="5" key="1">
    <citation type="submission" date="2016-04" db="EMBL/GenBank/DDBJ databases">
        <title>Cephalotus genome sequencing.</title>
        <authorList>
            <person name="Fukushima K."/>
            <person name="Hasebe M."/>
            <person name="Fang X."/>
        </authorList>
    </citation>
    <scope>NUCLEOTIDE SEQUENCE [LARGE SCALE GENOMIC DNA]</scope>
    <source>
        <strain evidence="5">cv. St1</strain>
    </source>
</reference>
<keyword evidence="1" id="KW-0862">Zinc</keyword>
<feature type="region of interest" description="Disordered" evidence="2">
    <location>
        <begin position="126"/>
        <end position="154"/>
    </location>
</feature>
<sequence>VQHDGMRDSRAILQHLRELYGENSWNAQFQLTTELYGTKMVEGSYVNDHVLNMINAIELLEALGIVQDAELSTGLIFHSIMPSFSCFITNFNMNRISATLADLLNMQREAEVNMYRGKAPVMMVGPPSQGKQQAVATPDTTARVAPAEESTSEPPAKGPCFHCGKLGHWKRNCVTFLKSIGKGMPNLSYIEVNMYIPNSSSCILDSVCGTHICSNLQALTDRRNLEKGEGDLQLADGSVVEAITV</sequence>
<feature type="compositionally biased region" description="Polar residues" evidence="2">
    <location>
        <begin position="129"/>
        <end position="140"/>
    </location>
</feature>
<dbReference type="SMART" id="SM00343">
    <property type="entry name" value="ZnF_C2HC"/>
    <property type="match status" value="1"/>
</dbReference>
<feature type="non-terminal residue" evidence="4">
    <location>
        <position position="1"/>
    </location>
</feature>
<evidence type="ECO:0000256" key="1">
    <source>
        <dbReference type="PROSITE-ProRule" id="PRU00047"/>
    </source>
</evidence>
<dbReference type="GO" id="GO:0003676">
    <property type="term" value="F:nucleic acid binding"/>
    <property type="evidence" value="ECO:0007669"/>
    <property type="project" value="InterPro"/>
</dbReference>
<dbReference type="Pfam" id="PF00098">
    <property type="entry name" value="zf-CCHC"/>
    <property type="match status" value="1"/>
</dbReference>
<dbReference type="OrthoDB" id="1727462at2759"/>
<dbReference type="AlphaFoldDB" id="A0A1Q3AP88"/>
<feature type="non-terminal residue" evidence="4">
    <location>
        <position position="245"/>
    </location>
</feature>
<dbReference type="InterPro" id="IPR036875">
    <property type="entry name" value="Znf_CCHC_sf"/>
</dbReference>
<dbReference type="EMBL" id="BDDD01000028">
    <property type="protein sequence ID" value="GAV57363.1"/>
    <property type="molecule type" value="Genomic_DNA"/>
</dbReference>
<protein>
    <submittedName>
        <fullName evidence="4">Zf-CCHC domain-containing protein/UBN2_2 domain-containing protein</fullName>
    </submittedName>
</protein>
<comment type="caution">
    <text evidence="4">The sequence shown here is derived from an EMBL/GenBank/DDBJ whole genome shotgun (WGS) entry which is preliminary data.</text>
</comment>